<dbReference type="PANTHER" id="PTHR39267:SF1">
    <property type="entry name" value="SURVIVAL MOTOR NEURON PROTEIN"/>
    <property type="match status" value="1"/>
</dbReference>
<comment type="subcellular location">
    <subcellularLocation>
        <location evidence="1">Cytoplasm</location>
        <location evidence="1">Myofibril</location>
        <location evidence="1">Sarcomere</location>
        <location evidence="1">Z line</location>
    </subcellularLocation>
    <subcellularLocation>
        <location evidence="2">Nucleus</location>
        <location evidence="2">Cajal body</location>
    </subcellularLocation>
    <subcellularLocation>
        <location evidence="7">Nucleus</location>
        <location evidence="7">Gem</location>
    </subcellularLocation>
</comment>
<dbReference type="Pfam" id="PF06003">
    <property type="entry name" value="SMN_Tudor"/>
    <property type="match status" value="1"/>
</dbReference>
<dbReference type="InterPro" id="IPR047313">
    <property type="entry name" value="SMN_C"/>
</dbReference>
<feature type="region of interest" description="Disordered" evidence="8">
    <location>
        <begin position="43"/>
        <end position="65"/>
    </location>
</feature>
<dbReference type="Gene3D" id="2.30.30.140">
    <property type="match status" value="1"/>
</dbReference>
<proteinExistence type="inferred from homology"/>
<sequence length="209" mass="22942">MSSTVSESGSDKILFQKKSVERDNYELDDAEFVKMYDRTTAKSLNNTHNSGINDSSSLAPQQGNRKWKVGDQCMAPYEADGKWYPAQIEEISVGKKACTVSYTGYEQKAILKLEDLLADSDVEAAEDAADQEAEETSGATKIADSAKKDAFPIPDLCPPPPPSMFGKIAVAGTEKEALTNMLMSWYMSGYHTGFYQGVMHAKTSQQKPK</sequence>
<evidence type="ECO:0000313" key="11">
    <source>
        <dbReference type="WBParaSite" id="Gr19_v10_g10602.t1"/>
    </source>
</evidence>
<dbReference type="Gene3D" id="3.40.190.10">
    <property type="entry name" value="Periplasmic binding protein-like II"/>
    <property type="match status" value="1"/>
</dbReference>
<organism evidence="10 11">
    <name type="scientific">Globodera rostochiensis</name>
    <name type="common">Golden nematode worm</name>
    <name type="synonym">Heterodera rostochiensis</name>
    <dbReference type="NCBI Taxonomy" id="31243"/>
    <lineage>
        <taxon>Eukaryota</taxon>
        <taxon>Metazoa</taxon>
        <taxon>Ecdysozoa</taxon>
        <taxon>Nematoda</taxon>
        <taxon>Chromadorea</taxon>
        <taxon>Rhabditida</taxon>
        <taxon>Tylenchina</taxon>
        <taxon>Tylenchomorpha</taxon>
        <taxon>Tylenchoidea</taxon>
        <taxon>Heteroderidae</taxon>
        <taxon>Heteroderinae</taxon>
        <taxon>Globodera</taxon>
    </lineage>
</organism>
<evidence type="ECO:0000256" key="3">
    <source>
        <dbReference type="ARBA" id="ARBA00005371"/>
    </source>
</evidence>
<feature type="domain" description="Tudor" evidence="9">
    <location>
        <begin position="66"/>
        <end position="126"/>
    </location>
</feature>
<dbReference type="Pfam" id="PF20635">
    <property type="entry name" value="SMN_YG-box"/>
    <property type="match status" value="1"/>
</dbReference>
<dbReference type="GO" id="GO:0006397">
    <property type="term" value="P:mRNA processing"/>
    <property type="evidence" value="ECO:0007669"/>
    <property type="project" value="UniProtKB-KW"/>
</dbReference>
<comment type="similarity">
    <text evidence="3">Belongs to the SMN family.</text>
</comment>
<evidence type="ECO:0000256" key="6">
    <source>
        <dbReference type="ARBA" id="ARBA00023242"/>
    </source>
</evidence>
<evidence type="ECO:0000313" key="10">
    <source>
        <dbReference type="Proteomes" id="UP000887572"/>
    </source>
</evidence>
<evidence type="ECO:0000256" key="8">
    <source>
        <dbReference type="SAM" id="MobiDB-lite"/>
    </source>
</evidence>
<dbReference type="InterPro" id="IPR010304">
    <property type="entry name" value="SMN_Tudor"/>
</dbReference>
<dbReference type="AlphaFoldDB" id="A0A914GRE6"/>
<name>A0A914GRE6_GLORO</name>
<dbReference type="SMART" id="SM00333">
    <property type="entry name" value="TUDOR"/>
    <property type="match status" value="1"/>
</dbReference>
<dbReference type="Proteomes" id="UP000887572">
    <property type="component" value="Unplaced"/>
</dbReference>
<feature type="region of interest" description="Disordered" evidence="8">
    <location>
        <begin position="124"/>
        <end position="145"/>
    </location>
</feature>
<dbReference type="WBParaSite" id="Gr19_v10_g10602.t1">
    <property type="protein sequence ID" value="Gr19_v10_g10602.t1"/>
    <property type="gene ID" value="Gr19_v10_g10602"/>
</dbReference>
<evidence type="ECO:0000256" key="2">
    <source>
        <dbReference type="ARBA" id="ARBA00004408"/>
    </source>
</evidence>
<keyword evidence="5" id="KW-0508">mRNA splicing</keyword>
<evidence type="ECO:0000259" key="9">
    <source>
        <dbReference type="PROSITE" id="PS50304"/>
    </source>
</evidence>
<keyword evidence="4" id="KW-0507">mRNA processing</keyword>
<evidence type="ECO:0000256" key="1">
    <source>
        <dbReference type="ARBA" id="ARBA00004216"/>
    </source>
</evidence>
<reference evidence="11" key="1">
    <citation type="submission" date="2022-11" db="UniProtKB">
        <authorList>
            <consortium name="WormBaseParasite"/>
        </authorList>
    </citation>
    <scope>IDENTIFICATION</scope>
</reference>
<evidence type="ECO:0000256" key="7">
    <source>
        <dbReference type="ARBA" id="ARBA00034695"/>
    </source>
</evidence>
<feature type="compositionally biased region" description="Acidic residues" evidence="8">
    <location>
        <begin position="124"/>
        <end position="135"/>
    </location>
</feature>
<dbReference type="InterPro" id="IPR040424">
    <property type="entry name" value="Smn1"/>
</dbReference>
<dbReference type="SUPFAM" id="SSF63748">
    <property type="entry name" value="Tudor/PWWP/MBT"/>
    <property type="match status" value="1"/>
</dbReference>
<accession>A0A914GRE6</accession>
<keyword evidence="10" id="KW-1185">Reference proteome</keyword>
<dbReference type="PROSITE" id="PS50304">
    <property type="entry name" value="TUDOR"/>
    <property type="match status" value="1"/>
</dbReference>
<dbReference type="GO" id="GO:0097504">
    <property type="term" value="C:Gemini of Cajal bodies"/>
    <property type="evidence" value="ECO:0007669"/>
    <property type="project" value="UniProtKB-SubCell"/>
</dbReference>
<feature type="compositionally biased region" description="Polar residues" evidence="8">
    <location>
        <begin position="43"/>
        <end position="64"/>
    </location>
</feature>
<evidence type="ECO:0000256" key="4">
    <source>
        <dbReference type="ARBA" id="ARBA00022664"/>
    </source>
</evidence>
<dbReference type="GO" id="GO:0030018">
    <property type="term" value="C:Z disc"/>
    <property type="evidence" value="ECO:0007669"/>
    <property type="project" value="UniProtKB-SubCell"/>
</dbReference>
<dbReference type="InterPro" id="IPR002999">
    <property type="entry name" value="Tudor"/>
</dbReference>
<protein>
    <submittedName>
        <fullName evidence="11">Tudor domain-containing protein</fullName>
    </submittedName>
</protein>
<dbReference type="PANTHER" id="PTHR39267">
    <property type="entry name" value="SURVIVAL MOTOR NEURON-LIKE PROTEIN 1"/>
    <property type="match status" value="1"/>
</dbReference>
<keyword evidence="6" id="KW-0539">Nucleus</keyword>
<dbReference type="GO" id="GO:0015030">
    <property type="term" value="C:Cajal body"/>
    <property type="evidence" value="ECO:0007669"/>
    <property type="project" value="UniProtKB-SubCell"/>
</dbReference>
<evidence type="ECO:0000256" key="5">
    <source>
        <dbReference type="ARBA" id="ARBA00023187"/>
    </source>
</evidence>
<dbReference type="CDD" id="cd22852">
    <property type="entry name" value="SMN_C"/>
    <property type="match status" value="1"/>
</dbReference>
<dbReference type="CDD" id="cd21182">
    <property type="entry name" value="Tudor_SMN_SPF30-like"/>
    <property type="match status" value="1"/>
</dbReference>
<dbReference type="GO" id="GO:0008380">
    <property type="term" value="P:RNA splicing"/>
    <property type="evidence" value="ECO:0007669"/>
    <property type="project" value="UniProtKB-KW"/>
</dbReference>
<dbReference type="GO" id="GO:0003723">
    <property type="term" value="F:RNA binding"/>
    <property type="evidence" value="ECO:0007669"/>
    <property type="project" value="InterPro"/>
</dbReference>